<evidence type="ECO:0000313" key="3">
    <source>
        <dbReference type="EMBL" id="CAB5063222.1"/>
    </source>
</evidence>
<dbReference type="AlphaFoldDB" id="A0A6J6VSC0"/>
<evidence type="ECO:0000313" key="2">
    <source>
        <dbReference type="EMBL" id="CAB4775402.1"/>
    </source>
</evidence>
<dbReference type="EMBL" id="CAFBQM010000086">
    <property type="protein sequence ID" value="CAB5063222.1"/>
    <property type="molecule type" value="Genomic_DNA"/>
</dbReference>
<accession>A0A6J6VSC0</accession>
<dbReference type="EMBL" id="CAEZYA010000040">
    <property type="protein sequence ID" value="CAB4711350.1"/>
    <property type="molecule type" value="Genomic_DNA"/>
</dbReference>
<sequence length="42" mass="4422">MIAPTSSQIARTFSKSISDGYAVAPEQIIFGFDAIALSRSSS</sequence>
<protein>
    <submittedName>
        <fullName evidence="2">Unannotated protein</fullName>
    </submittedName>
</protein>
<gene>
    <name evidence="1" type="ORF">UFOPK2627_01057</name>
    <name evidence="2" type="ORF">UFOPK2879_01257</name>
    <name evidence="3" type="ORF">UFOPK4337_01240</name>
</gene>
<evidence type="ECO:0000313" key="1">
    <source>
        <dbReference type="EMBL" id="CAB4711350.1"/>
    </source>
</evidence>
<reference evidence="2" key="1">
    <citation type="submission" date="2020-05" db="EMBL/GenBank/DDBJ databases">
        <authorList>
            <person name="Chiriac C."/>
            <person name="Salcher M."/>
            <person name="Ghai R."/>
            <person name="Kavagutti S V."/>
        </authorList>
    </citation>
    <scope>NUCLEOTIDE SEQUENCE</scope>
</reference>
<name>A0A6J6VSC0_9ZZZZ</name>
<proteinExistence type="predicted"/>
<dbReference type="EMBL" id="CAEZZN010000066">
    <property type="protein sequence ID" value="CAB4775402.1"/>
    <property type="molecule type" value="Genomic_DNA"/>
</dbReference>
<organism evidence="2">
    <name type="scientific">freshwater metagenome</name>
    <dbReference type="NCBI Taxonomy" id="449393"/>
    <lineage>
        <taxon>unclassified sequences</taxon>
        <taxon>metagenomes</taxon>
        <taxon>ecological metagenomes</taxon>
    </lineage>
</organism>